<keyword evidence="6 16" id="KW-0547">Nucleotide-binding</keyword>
<dbReference type="GO" id="GO:0045743">
    <property type="term" value="P:positive regulation of fibroblast growth factor receptor signaling pathway"/>
    <property type="evidence" value="ECO:0007669"/>
    <property type="project" value="TreeGrafter"/>
</dbReference>
<keyword evidence="5" id="KW-0808">Transferase</keyword>
<keyword evidence="3" id="KW-0963">Cytoplasm</keyword>
<dbReference type="GO" id="GO:0004713">
    <property type="term" value="F:protein tyrosine kinase activity"/>
    <property type="evidence" value="ECO:0007669"/>
    <property type="project" value="UniProtKB-KW"/>
</dbReference>
<evidence type="ECO:0000256" key="5">
    <source>
        <dbReference type="ARBA" id="ARBA00022679"/>
    </source>
</evidence>
<dbReference type="InterPro" id="IPR000719">
    <property type="entry name" value="Prot_kinase_dom"/>
</dbReference>
<evidence type="ECO:0000313" key="20">
    <source>
        <dbReference type="EMBL" id="GFQ92591.1"/>
    </source>
</evidence>
<keyword evidence="4" id="KW-0723">Serine/threonine-protein kinase</keyword>
<dbReference type="PROSITE" id="PS00107">
    <property type="entry name" value="PROTEIN_KINASE_ATP"/>
    <property type="match status" value="1"/>
</dbReference>
<comment type="catalytic activity">
    <reaction evidence="15">
        <text>L-tyrosyl-[protein] + ATP = O-phospho-L-tyrosyl-[protein] + ADP + H(+)</text>
        <dbReference type="Rhea" id="RHEA:10596"/>
        <dbReference type="Rhea" id="RHEA-COMP:10136"/>
        <dbReference type="Rhea" id="RHEA-COMP:20101"/>
        <dbReference type="ChEBI" id="CHEBI:15378"/>
        <dbReference type="ChEBI" id="CHEBI:30616"/>
        <dbReference type="ChEBI" id="CHEBI:46858"/>
        <dbReference type="ChEBI" id="CHEBI:61978"/>
        <dbReference type="ChEBI" id="CHEBI:456216"/>
        <dbReference type="EC" id="2.7.12.1"/>
    </reaction>
</comment>
<dbReference type="InterPro" id="IPR008271">
    <property type="entry name" value="Ser/Thr_kinase_AS"/>
</dbReference>
<feature type="region of interest" description="Disordered" evidence="18">
    <location>
        <begin position="147"/>
        <end position="170"/>
    </location>
</feature>
<evidence type="ECO:0000256" key="17">
    <source>
        <dbReference type="SAM" id="Coils"/>
    </source>
</evidence>
<evidence type="ECO:0000256" key="7">
    <source>
        <dbReference type="ARBA" id="ARBA00022777"/>
    </source>
</evidence>
<dbReference type="AlphaFoldDB" id="A0A8X6FZN3"/>
<dbReference type="InterPro" id="IPR017441">
    <property type="entry name" value="Protein_kinase_ATP_BS"/>
</dbReference>
<dbReference type="Gene3D" id="1.10.510.10">
    <property type="entry name" value="Transferase(Phosphotransferase) domain 1"/>
    <property type="match status" value="1"/>
</dbReference>
<dbReference type="PROSITE" id="PS00108">
    <property type="entry name" value="PROTEIN_KINASE_ST"/>
    <property type="match status" value="1"/>
</dbReference>
<evidence type="ECO:0000256" key="18">
    <source>
        <dbReference type="SAM" id="MobiDB-lite"/>
    </source>
</evidence>
<dbReference type="Proteomes" id="UP000887116">
    <property type="component" value="Unassembled WGS sequence"/>
</dbReference>
<dbReference type="GO" id="GO:0043066">
    <property type="term" value="P:negative regulation of apoptotic process"/>
    <property type="evidence" value="ECO:0007669"/>
    <property type="project" value="TreeGrafter"/>
</dbReference>
<dbReference type="InterPro" id="IPR011009">
    <property type="entry name" value="Kinase-like_dom_sf"/>
</dbReference>
<evidence type="ECO:0000256" key="14">
    <source>
        <dbReference type="ARBA" id="ARBA00049308"/>
    </source>
</evidence>
<dbReference type="EC" id="2.7.12.1" evidence="2"/>
<comment type="catalytic activity">
    <reaction evidence="13">
        <text>L-seryl-[protein] + ATP = O-phospho-L-seryl-[protein] + ADP + H(+)</text>
        <dbReference type="Rhea" id="RHEA:17989"/>
        <dbReference type="Rhea" id="RHEA-COMP:9863"/>
        <dbReference type="Rhea" id="RHEA-COMP:11604"/>
        <dbReference type="ChEBI" id="CHEBI:15378"/>
        <dbReference type="ChEBI" id="CHEBI:29999"/>
        <dbReference type="ChEBI" id="CHEBI:30616"/>
        <dbReference type="ChEBI" id="CHEBI:83421"/>
        <dbReference type="ChEBI" id="CHEBI:456216"/>
        <dbReference type="EC" id="2.7.12.1"/>
    </reaction>
</comment>
<sequence>MPSTRSVMASSLASELARFRRGGKQLRKILKETKHVHESIKKKGCYGKEQLEKFALKPEDEISVWNIIEQPVGFVVLGSCCWARATVINALMGRNILPIVPYGESDHFWRMVRFSYGKTARAKLVIPNGFEVLQHLEFNDNQPTSVPLSDLELKPKPNADPSEDPALTGGSLEITLPHPMLYDNAQVIIAPERNQTVFIQELKKCLNGVTPILLYAIGNSLTEQDIADLTELQHLPYKHPIFFICVRHPAQSDLTESGQHAGTSSTASSTTSSPASSCPPSPTSPSPTSPARNLPYTYSRHPLEQLSLLRHCNEVQSAEQFPVSDLYQKLSNLGYLPPPGSRPEYKGSLEVGNELVEDFIGFSSVLMFVSHVLQSRLLLAATLLQDTHARSLQNFILAAFDLSRDLMITPKRIQYARAREESLYRSLLHLAYNKQTEIGNMITETIFEVRDEILKKAADFPFQSFPIDQYLMDHPTGKIVHLCMSEIREMVVEQVNKAVSVKLASSIEWLHEKFTGTLERCLLSLEQLSAENDDSNKQASAALRHILSAAYQVEISSRSGVFWYFMQKLQQLTEVLPWNLPVSIDSQWNKETAIRILSSLNENHLARSICNQLQQKVRSSHERFVASLSQLEERHLDRLEQREAERRNVRTLYAPQVARLSLESSSLKDMIQYGMPPLGQELGRGHFGIVYSCKSWAGQSCLAVKSVVLPTDKHWYSLAMEFFYHKNTPEHPRIVRLCGTVIDYKHDRRPTVLLIMERLNRDLYSALWNGIPWMQRLQIAIDVIQGIRYLHSQGLVHRDIKLHNVLLDKDTRAKLSDLGFCKVEVMMSGSVVGTPIHMAPELLSGHYDNSVDIYAFGVLFWYLCSGQPRLPYVYEQCSHKEDLFLLIKRGMRPERLPYFDEDCWELMSDCWHGDPSKRPLPGDVERRLEEIQSKFSSQKRFIKSELSCNELTMSHGSDCWSTYNTSSRSYTVVSESFAG</sequence>
<dbReference type="GO" id="GO:0004712">
    <property type="term" value="F:protein serine/threonine/tyrosine kinase activity"/>
    <property type="evidence" value="ECO:0007669"/>
    <property type="project" value="UniProtKB-EC"/>
</dbReference>
<comment type="caution">
    <text evidence="20">The sequence shown here is derived from an EMBL/GenBank/DDBJ whole genome shotgun (WGS) entry which is preliminary data.</text>
</comment>
<keyword evidence="8 16" id="KW-0067">ATP-binding</keyword>
<dbReference type="GO" id="GO:0005737">
    <property type="term" value="C:cytoplasm"/>
    <property type="evidence" value="ECO:0007669"/>
    <property type="project" value="UniProtKB-SubCell"/>
</dbReference>
<keyword evidence="7" id="KW-0418">Kinase</keyword>
<dbReference type="OrthoDB" id="122279at2759"/>
<organism evidence="20 21">
    <name type="scientific">Trichonephila clavata</name>
    <name type="common">Joro spider</name>
    <name type="synonym">Nephila clavata</name>
    <dbReference type="NCBI Taxonomy" id="2740835"/>
    <lineage>
        <taxon>Eukaryota</taxon>
        <taxon>Metazoa</taxon>
        <taxon>Ecdysozoa</taxon>
        <taxon>Arthropoda</taxon>
        <taxon>Chelicerata</taxon>
        <taxon>Arachnida</taxon>
        <taxon>Araneae</taxon>
        <taxon>Araneomorphae</taxon>
        <taxon>Entelegynae</taxon>
        <taxon>Araneoidea</taxon>
        <taxon>Nephilidae</taxon>
        <taxon>Trichonephila</taxon>
    </lineage>
</organism>
<comment type="subcellular location">
    <subcellularLocation>
        <location evidence="1">Cytoplasm</location>
    </subcellularLocation>
</comment>
<evidence type="ECO:0000256" key="15">
    <source>
        <dbReference type="ARBA" id="ARBA00051680"/>
    </source>
</evidence>
<evidence type="ECO:0000256" key="8">
    <source>
        <dbReference type="ARBA" id="ARBA00022840"/>
    </source>
</evidence>
<evidence type="ECO:0000256" key="11">
    <source>
        <dbReference type="ARBA" id="ARBA00041268"/>
    </source>
</evidence>
<evidence type="ECO:0000256" key="9">
    <source>
        <dbReference type="ARBA" id="ARBA00023137"/>
    </source>
</evidence>
<dbReference type="GO" id="GO:0044344">
    <property type="term" value="P:cellular response to fibroblast growth factor stimulus"/>
    <property type="evidence" value="ECO:0007669"/>
    <property type="project" value="TreeGrafter"/>
</dbReference>
<accession>A0A8X6FZN3</accession>
<evidence type="ECO:0000256" key="10">
    <source>
        <dbReference type="ARBA" id="ARBA00040421"/>
    </source>
</evidence>
<feature type="domain" description="Protein kinase" evidence="19">
    <location>
        <begin position="676"/>
        <end position="935"/>
    </location>
</feature>
<dbReference type="PANTHER" id="PTHR46392:SF1">
    <property type="entry name" value="DUAL SERINE_THREONINE AND TYROSINE PROTEIN KINASE"/>
    <property type="match status" value="1"/>
</dbReference>
<dbReference type="GO" id="GO:0070374">
    <property type="term" value="P:positive regulation of ERK1 and ERK2 cascade"/>
    <property type="evidence" value="ECO:0007669"/>
    <property type="project" value="TreeGrafter"/>
</dbReference>
<gene>
    <name evidence="20" type="primary">DSTYK</name>
    <name evidence="20" type="ORF">TNCT_315972</name>
</gene>
<dbReference type="PROSITE" id="PS50011">
    <property type="entry name" value="PROTEIN_KINASE_DOM"/>
    <property type="match status" value="1"/>
</dbReference>
<feature type="compositionally biased region" description="Pro residues" evidence="18">
    <location>
        <begin position="277"/>
        <end position="288"/>
    </location>
</feature>
<dbReference type="Pfam" id="PF00069">
    <property type="entry name" value="Pkinase"/>
    <property type="match status" value="1"/>
</dbReference>
<dbReference type="GO" id="GO:0004674">
    <property type="term" value="F:protein serine/threonine kinase activity"/>
    <property type="evidence" value="ECO:0007669"/>
    <property type="project" value="UniProtKB-KW"/>
</dbReference>
<evidence type="ECO:0000256" key="2">
    <source>
        <dbReference type="ARBA" id="ARBA00013203"/>
    </source>
</evidence>
<keyword evidence="17" id="KW-0175">Coiled coil</keyword>
<feature type="binding site" evidence="16">
    <location>
        <position position="705"/>
    </location>
    <ligand>
        <name>ATP</name>
        <dbReference type="ChEBI" id="CHEBI:30616"/>
    </ligand>
</feature>
<evidence type="ECO:0000313" key="21">
    <source>
        <dbReference type="Proteomes" id="UP000887116"/>
    </source>
</evidence>
<feature type="coiled-coil region" evidence="17">
    <location>
        <begin position="518"/>
        <end position="545"/>
    </location>
</feature>
<feature type="region of interest" description="Disordered" evidence="18">
    <location>
        <begin position="254"/>
        <end position="296"/>
    </location>
</feature>
<dbReference type="EMBL" id="BMAO01004130">
    <property type="protein sequence ID" value="GFQ92591.1"/>
    <property type="molecule type" value="Genomic_DNA"/>
</dbReference>
<protein>
    <recommendedName>
        <fullName evidence="10">Dual serine/threonine and tyrosine protein kinase</fullName>
        <ecNumber evidence="2">2.7.12.1</ecNumber>
    </recommendedName>
    <alternativeName>
        <fullName evidence="12">Dusty protein kinase</fullName>
    </alternativeName>
    <alternativeName>
        <fullName evidence="11">Receptor-interacting serine/threonine-protein kinase 5</fullName>
    </alternativeName>
</protein>
<comment type="catalytic activity">
    <reaction evidence="14">
        <text>L-threonyl-[protein] + ATP = O-phospho-L-threonyl-[protein] + ADP + H(+)</text>
        <dbReference type="Rhea" id="RHEA:46608"/>
        <dbReference type="Rhea" id="RHEA-COMP:11060"/>
        <dbReference type="Rhea" id="RHEA-COMP:11605"/>
        <dbReference type="ChEBI" id="CHEBI:15378"/>
        <dbReference type="ChEBI" id="CHEBI:30013"/>
        <dbReference type="ChEBI" id="CHEBI:30616"/>
        <dbReference type="ChEBI" id="CHEBI:61977"/>
        <dbReference type="ChEBI" id="CHEBI:456216"/>
        <dbReference type="EC" id="2.7.12.1"/>
    </reaction>
</comment>
<evidence type="ECO:0000256" key="3">
    <source>
        <dbReference type="ARBA" id="ARBA00022490"/>
    </source>
</evidence>
<keyword evidence="9" id="KW-0829">Tyrosine-protein kinase</keyword>
<feature type="compositionally biased region" description="Low complexity" evidence="18">
    <location>
        <begin position="263"/>
        <end position="276"/>
    </location>
</feature>
<dbReference type="SMART" id="SM00220">
    <property type="entry name" value="S_TKc"/>
    <property type="match status" value="1"/>
</dbReference>
<name>A0A8X6FZN3_TRICU</name>
<reference evidence="20" key="1">
    <citation type="submission" date="2020-07" db="EMBL/GenBank/DDBJ databases">
        <title>Multicomponent nature underlies the extraordinary mechanical properties of spider dragline silk.</title>
        <authorList>
            <person name="Kono N."/>
            <person name="Nakamura H."/>
            <person name="Mori M."/>
            <person name="Yoshida Y."/>
            <person name="Ohtoshi R."/>
            <person name="Malay A.D."/>
            <person name="Moran D.A.P."/>
            <person name="Tomita M."/>
            <person name="Numata K."/>
            <person name="Arakawa K."/>
        </authorList>
    </citation>
    <scope>NUCLEOTIDE SEQUENCE</scope>
</reference>
<evidence type="ECO:0000256" key="13">
    <source>
        <dbReference type="ARBA" id="ARBA00049003"/>
    </source>
</evidence>
<dbReference type="InterPro" id="IPR051302">
    <property type="entry name" value="Dual_SerThr-Tyr_Kinase"/>
</dbReference>
<keyword evidence="21" id="KW-1185">Reference proteome</keyword>
<proteinExistence type="predicted"/>
<dbReference type="GO" id="GO:0005524">
    <property type="term" value="F:ATP binding"/>
    <property type="evidence" value="ECO:0007669"/>
    <property type="project" value="UniProtKB-UniRule"/>
</dbReference>
<evidence type="ECO:0000256" key="16">
    <source>
        <dbReference type="PROSITE-ProRule" id="PRU10141"/>
    </source>
</evidence>
<evidence type="ECO:0000256" key="1">
    <source>
        <dbReference type="ARBA" id="ARBA00004496"/>
    </source>
</evidence>
<evidence type="ECO:0000259" key="19">
    <source>
        <dbReference type="PROSITE" id="PS50011"/>
    </source>
</evidence>
<dbReference type="SUPFAM" id="SSF56112">
    <property type="entry name" value="Protein kinase-like (PK-like)"/>
    <property type="match status" value="1"/>
</dbReference>
<evidence type="ECO:0000256" key="6">
    <source>
        <dbReference type="ARBA" id="ARBA00022741"/>
    </source>
</evidence>
<dbReference type="PANTHER" id="PTHR46392">
    <property type="entry name" value="DUAL SERINE/THREONINE AND TYROSINE PROTEIN KINASE"/>
    <property type="match status" value="1"/>
</dbReference>
<evidence type="ECO:0000256" key="4">
    <source>
        <dbReference type="ARBA" id="ARBA00022527"/>
    </source>
</evidence>
<evidence type="ECO:0000256" key="12">
    <source>
        <dbReference type="ARBA" id="ARBA00042638"/>
    </source>
</evidence>